<dbReference type="GO" id="GO:0051539">
    <property type="term" value="F:4 iron, 4 sulfur cluster binding"/>
    <property type="evidence" value="ECO:0007669"/>
    <property type="project" value="TreeGrafter"/>
</dbReference>
<dbReference type="Proteomes" id="UP000195437">
    <property type="component" value="Chromosome"/>
</dbReference>
<name>A0A1Y0ISI8_9BACL</name>
<organism evidence="2 3">
    <name type="scientific">Tumebacillus avium</name>
    <dbReference type="NCBI Taxonomy" id="1903704"/>
    <lineage>
        <taxon>Bacteria</taxon>
        <taxon>Bacillati</taxon>
        <taxon>Bacillota</taxon>
        <taxon>Bacilli</taxon>
        <taxon>Bacillales</taxon>
        <taxon>Alicyclobacillaceae</taxon>
        <taxon>Tumebacillus</taxon>
    </lineage>
</organism>
<accession>A0A1Y0ISI8</accession>
<sequence>MRISIDLGNLNYQRETSRLTHLFFEEDEVVFEEQEDAAIYITLRLTGQSDDYVSARAELYDKRSGQRYVSEHRRSVTPPGETALKKRSKQAVLWVLHDVLEQLTGEHQPWGILTGVRPMKLVHNMLEEGKSTALIRSALQEQYLISPERIDLLMEIADVQLNAMPDLYEIDKQVSLYIGIPFCPTHCAYCTFPAYSMEDKATYAPSFLDALEREFERVGAFLHEQSIPVTSVYLGGGTPTSLQAPELTRVFEALYRHIPDADKWREFSVEAGRPDTITPERVEVMRKYGVNRISVNPQTFKAETLKTIGRGHTPNIVDKRFHLVKEAGFENINMDMILGLPGESVEDVRNTRERIEALMPDSVTVHTMSFKRTSDVTKEKDSYDIPHTQVVRQMMQETAAWARGLGYHPYYVYRQKDILGNLENVGYAMPDKDSIYNIAIMEERQTIIGLGGGASTKLYKKGEFLGHIYNAKEPKAYVDSVDQTTDKKLNKLRELFTETLTPRS</sequence>
<dbReference type="AlphaFoldDB" id="A0A1Y0ISI8"/>
<dbReference type="InterPro" id="IPR023995">
    <property type="entry name" value="HemZ"/>
</dbReference>
<evidence type="ECO:0000313" key="2">
    <source>
        <dbReference type="EMBL" id="ARU63578.1"/>
    </source>
</evidence>
<dbReference type="GO" id="GO:0006779">
    <property type="term" value="P:porphyrin-containing compound biosynthetic process"/>
    <property type="evidence" value="ECO:0007669"/>
    <property type="project" value="TreeGrafter"/>
</dbReference>
<dbReference type="Gene3D" id="3.80.30.20">
    <property type="entry name" value="tm_1862 like domain"/>
    <property type="match status" value="1"/>
</dbReference>
<dbReference type="SUPFAM" id="SSF102114">
    <property type="entry name" value="Radical SAM enzymes"/>
    <property type="match status" value="1"/>
</dbReference>
<dbReference type="PANTHER" id="PTHR13932:SF1">
    <property type="entry name" value="OXYGEN-INDEPENDENT COPROPORPHYRINOGEN-III OXIDASE-LIKE PROTEIN HEMZ"/>
    <property type="match status" value="1"/>
</dbReference>
<dbReference type="RefSeq" id="WP_087458914.1">
    <property type="nucleotide sequence ID" value="NZ_CP021434.1"/>
</dbReference>
<gene>
    <name evidence="2" type="ORF">CBW65_23120</name>
</gene>
<dbReference type="GO" id="GO:0005737">
    <property type="term" value="C:cytoplasm"/>
    <property type="evidence" value="ECO:0007669"/>
    <property type="project" value="TreeGrafter"/>
</dbReference>
<proteinExistence type="predicted"/>
<dbReference type="SFLD" id="SFLDS00029">
    <property type="entry name" value="Radical_SAM"/>
    <property type="match status" value="1"/>
</dbReference>
<reference evidence="3" key="1">
    <citation type="submission" date="2017-05" db="EMBL/GenBank/DDBJ databases">
        <authorList>
            <person name="Sung H."/>
        </authorList>
    </citation>
    <scope>NUCLEOTIDE SEQUENCE [LARGE SCALE GENOMIC DNA]</scope>
    <source>
        <strain evidence="3">AR23208</strain>
    </source>
</reference>
<protein>
    <submittedName>
        <fullName evidence="2">Coproporphyrinogen dehydrogenase HemZ</fullName>
    </submittedName>
</protein>
<dbReference type="SFLD" id="SFLDG01065">
    <property type="entry name" value="anaerobic_coproporphyrinogen-I"/>
    <property type="match status" value="1"/>
</dbReference>
<dbReference type="SMART" id="SM00729">
    <property type="entry name" value="Elp3"/>
    <property type="match status" value="1"/>
</dbReference>
<dbReference type="InterPro" id="IPR058240">
    <property type="entry name" value="rSAM_sf"/>
</dbReference>
<dbReference type="OrthoDB" id="9808022at2"/>
<dbReference type="InterPro" id="IPR023404">
    <property type="entry name" value="rSAM_horseshoe"/>
</dbReference>
<dbReference type="Pfam" id="PF04055">
    <property type="entry name" value="Radical_SAM"/>
    <property type="match status" value="1"/>
</dbReference>
<dbReference type="SFLD" id="SFLDG01082">
    <property type="entry name" value="B12-binding_domain_containing"/>
    <property type="match status" value="1"/>
</dbReference>
<dbReference type="SFLD" id="SFLDF00310">
    <property type="entry name" value="oxygen-independent_coproporphy"/>
    <property type="match status" value="1"/>
</dbReference>
<dbReference type="NCBIfam" id="TIGR03994">
    <property type="entry name" value="rSAM_HemZ"/>
    <property type="match status" value="1"/>
</dbReference>
<dbReference type="InterPro" id="IPR006638">
    <property type="entry name" value="Elp3/MiaA/NifB-like_rSAM"/>
</dbReference>
<dbReference type="InterPro" id="IPR034505">
    <property type="entry name" value="Coproporphyrinogen-III_oxidase"/>
</dbReference>
<dbReference type="CDD" id="cd01335">
    <property type="entry name" value="Radical_SAM"/>
    <property type="match status" value="1"/>
</dbReference>
<evidence type="ECO:0000259" key="1">
    <source>
        <dbReference type="PROSITE" id="PS51918"/>
    </source>
</evidence>
<feature type="domain" description="Radical SAM core" evidence="1">
    <location>
        <begin position="168"/>
        <end position="408"/>
    </location>
</feature>
<evidence type="ECO:0000313" key="3">
    <source>
        <dbReference type="Proteomes" id="UP000195437"/>
    </source>
</evidence>
<dbReference type="KEGG" id="tum:CBW65_23120"/>
<dbReference type="PROSITE" id="PS51918">
    <property type="entry name" value="RADICAL_SAM"/>
    <property type="match status" value="1"/>
</dbReference>
<dbReference type="EMBL" id="CP021434">
    <property type="protein sequence ID" value="ARU63578.1"/>
    <property type="molecule type" value="Genomic_DNA"/>
</dbReference>
<dbReference type="InterPro" id="IPR007197">
    <property type="entry name" value="rSAM"/>
</dbReference>
<dbReference type="GO" id="GO:0003824">
    <property type="term" value="F:catalytic activity"/>
    <property type="evidence" value="ECO:0007669"/>
    <property type="project" value="InterPro"/>
</dbReference>
<dbReference type="PANTHER" id="PTHR13932">
    <property type="entry name" value="COPROPORPHYRINIGEN III OXIDASE"/>
    <property type="match status" value="1"/>
</dbReference>
<keyword evidence="3" id="KW-1185">Reference proteome</keyword>